<feature type="binding site" evidence="6">
    <location>
        <position position="344"/>
    </location>
    <ligand>
        <name>substrate</name>
    </ligand>
</feature>
<dbReference type="PANTHER" id="PTHR23429">
    <property type="entry name" value="GLUCOSE-6-PHOSPHATE 1-DEHYDROGENASE G6PD"/>
    <property type="match status" value="1"/>
</dbReference>
<dbReference type="UniPathway" id="UPA00115">
    <property type="reaction ID" value="UER00408"/>
</dbReference>
<sequence length="493" mass="55279">MNDLPVEADDRRAPPTTLVIFGASGDLTARKLVPALKRLNHHKRLAKEFAVVGVARSPMSDDEFRAKCSNGPDDGLLQRFRYLAGGYDDPDTYARLKTLLDELDEQLGTGGNRVFYLSTPAQAFEPVVRGLTAAGLNHGAGPESFSRVVIEKPYGNDLASAKALDDTVHAGFDESQVFRIDHYLGKDTVQNVLALRFANAIFQPIWDRTWVDHVQITVAETLGVGTRGSFYEHAGATRDILQNHVLQVLALALMEPPASFSPENVRNEKVKLLQSIRLPTTRDIDRIAVRGQYSRGGTSDELMPGYREEVGVNPRSKTETYAALRLDVDNWRWAGVPFYVRTGKRLPQRLTEVVLQFQRPPHLPIRADQVSELKPDALILRIQPDEGITLRFGAKVPGHSFQVRSASMEFSYQETFKEESPEAYERLLLDAMIGDPTLFIRSDEVEHSWRIVDPIVAHWQESDGRIPFYEAASWGPSEADQLLERDGRAWHNG</sequence>
<evidence type="ECO:0000259" key="8">
    <source>
        <dbReference type="Pfam" id="PF02781"/>
    </source>
</evidence>
<dbReference type="GO" id="GO:0004345">
    <property type="term" value="F:glucose-6-phosphate dehydrogenase activity"/>
    <property type="evidence" value="ECO:0007669"/>
    <property type="project" value="UniProtKB-UniRule"/>
</dbReference>
<dbReference type="InterPro" id="IPR036291">
    <property type="entry name" value="NAD(P)-bd_dom_sf"/>
</dbReference>
<feature type="domain" description="Glucose-6-phosphate dehydrogenase NAD-binding" evidence="7">
    <location>
        <begin position="19"/>
        <end position="191"/>
    </location>
</feature>
<keyword evidence="3 6" id="KW-0521">NADP</keyword>
<evidence type="ECO:0000259" key="7">
    <source>
        <dbReference type="Pfam" id="PF00479"/>
    </source>
</evidence>
<dbReference type="GO" id="GO:0005829">
    <property type="term" value="C:cytosol"/>
    <property type="evidence" value="ECO:0007669"/>
    <property type="project" value="TreeGrafter"/>
</dbReference>
<dbReference type="AlphaFoldDB" id="A0A8J3ZTB3"/>
<evidence type="ECO:0000256" key="4">
    <source>
        <dbReference type="ARBA" id="ARBA00023002"/>
    </source>
</evidence>
<feature type="binding site" evidence="6">
    <location>
        <position position="186"/>
    </location>
    <ligand>
        <name>substrate</name>
    </ligand>
</feature>
<feature type="active site" description="Proton acceptor" evidence="6">
    <location>
        <position position="244"/>
    </location>
</feature>
<gene>
    <name evidence="9" type="primary">zwf_1</name>
    <name evidence="6" type="synonym">zwf</name>
    <name evidence="9" type="ORF">Voc01_047140</name>
</gene>
<reference evidence="9" key="1">
    <citation type="submission" date="2021-01" db="EMBL/GenBank/DDBJ databases">
        <title>Whole genome shotgun sequence of Virgisporangium ochraceum NBRC 16418.</title>
        <authorList>
            <person name="Komaki H."/>
            <person name="Tamura T."/>
        </authorList>
    </citation>
    <scope>NUCLEOTIDE SEQUENCE</scope>
    <source>
        <strain evidence="9">NBRC 16418</strain>
    </source>
</reference>
<dbReference type="Proteomes" id="UP000635606">
    <property type="component" value="Unassembled WGS sequence"/>
</dbReference>
<comment type="pathway">
    <text evidence="1 6">Carbohydrate degradation; pentose phosphate pathway; D-ribulose 5-phosphate from D-glucose 6-phosphate (oxidative stage): step 1/3.</text>
</comment>
<dbReference type="Pfam" id="PF00479">
    <property type="entry name" value="G6PD_N"/>
    <property type="match status" value="1"/>
</dbReference>
<evidence type="ECO:0000313" key="9">
    <source>
        <dbReference type="EMBL" id="GIJ69797.1"/>
    </source>
</evidence>
<comment type="caution">
    <text evidence="6">Lacks conserved residue(s) required for the propagation of feature annotation.</text>
</comment>
<evidence type="ECO:0000256" key="6">
    <source>
        <dbReference type="HAMAP-Rule" id="MF_00966"/>
    </source>
</evidence>
<dbReference type="InterPro" id="IPR022675">
    <property type="entry name" value="G6P_DH_C"/>
</dbReference>
<proteinExistence type="inferred from homology"/>
<dbReference type="EMBL" id="BOPH01000068">
    <property type="protein sequence ID" value="GIJ69797.1"/>
    <property type="molecule type" value="Genomic_DNA"/>
</dbReference>
<dbReference type="Pfam" id="PF02781">
    <property type="entry name" value="G6PD_C"/>
    <property type="match status" value="1"/>
</dbReference>
<dbReference type="InterPro" id="IPR022674">
    <property type="entry name" value="G6P_DH_NAD-bd"/>
</dbReference>
<keyword evidence="10" id="KW-1185">Reference proteome</keyword>
<comment type="function">
    <text evidence="6">Catalyzes the oxidation of glucose 6-phosphate to 6-phosphogluconolactone.</text>
</comment>
<dbReference type="NCBIfam" id="TIGR00871">
    <property type="entry name" value="zwf"/>
    <property type="match status" value="1"/>
</dbReference>
<dbReference type="InterPro" id="IPR001282">
    <property type="entry name" value="G6P_DH"/>
</dbReference>
<organism evidence="9 10">
    <name type="scientific">Virgisporangium ochraceum</name>
    <dbReference type="NCBI Taxonomy" id="65505"/>
    <lineage>
        <taxon>Bacteria</taxon>
        <taxon>Bacillati</taxon>
        <taxon>Actinomycetota</taxon>
        <taxon>Actinomycetes</taxon>
        <taxon>Micromonosporales</taxon>
        <taxon>Micromonosporaceae</taxon>
        <taxon>Virgisporangium</taxon>
    </lineage>
</organism>
<dbReference type="Gene3D" id="3.30.360.10">
    <property type="entry name" value="Dihydrodipicolinate Reductase, domain 2"/>
    <property type="match status" value="1"/>
</dbReference>
<dbReference type="HAMAP" id="MF_00966">
    <property type="entry name" value="G6PD"/>
    <property type="match status" value="1"/>
</dbReference>
<feature type="binding site" evidence="6">
    <location>
        <position position="152"/>
    </location>
    <ligand>
        <name>NADP(+)</name>
        <dbReference type="ChEBI" id="CHEBI:58349"/>
    </ligand>
</feature>
<evidence type="ECO:0000313" key="10">
    <source>
        <dbReference type="Proteomes" id="UP000635606"/>
    </source>
</evidence>
<evidence type="ECO:0000256" key="3">
    <source>
        <dbReference type="ARBA" id="ARBA00022857"/>
    </source>
</evidence>
<dbReference type="RefSeq" id="WP_203929705.1">
    <property type="nucleotide sequence ID" value="NZ_BOPH01000068.1"/>
</dbReference>
<keyword evidence="2 6" id="KW-0313">Glucose metabolism</keyword>
<comment type="caution">
    <text evidence="9">The sequence shown here is derived from an EMBL/GenBank/DDBJ whole genome shotgun (WGS) entry which is preliminary data.</text>
</comment>
<dbReference type="GO" id="GO:0050661">
    <property type="term" value="F:NADP binding"/>
    <property type="evidence" value="ECO:0007669"/>
    <property type="project" value="UniProtKB-UniRule"/>
</dbReference>
<feature type="binding site" evidence="6">
    <location>
        <position position="56"/>
    </location>
    <ligand>
        <name>NADP(+)</name>
        <dbReference type="ChEBI" id="CHEBI:58349"/>
    </ligand>
</feature>
<protein>
    <recommendedName>
        <fullName evidence="6">Glucose-6-phosphate 1-dehydrogenase</fullName>
        <shortName evidence="6">G6PD</shortName>
        <ecNumber evidence="6">1.1.1.49</ecNumber>
    </recommendedName>
</protein>
<dbReference type="SUPFAM" id="SSF55347">
    <property type="entry name" value="Glyceraldehyde-3-phosphate dehydrogenase-like, C-terminal domain"/>
    <property type="match status" value="1"/>
</dbReference>
<evidence type="ECO:0000256" key="1">
    <source>
        <dbReference type="ARBA" id="ARBA00004937"/>
    </source>
</evidence>
<dbReference type="EC" id="1.1.1.49" evidence="6"/>
<accession>A0A8J3ZTB3</accession>
<dbReference type="PRINTS" id="PR00079">
    <property type="entry name" value="G6PDHDRGNASE"/>
</dbReference>
<feature type="binding site" evidence="6">
    <location>
        <position position="220"/>
    </location>
    <ligand>
        <name>substrate</name>
    </ligand>
</feature>
<dbReference type="Gene3D" id="3.40.50.720">
    <property type="entry name" value="NAD(P)-binding Rossmann-like Domain"/>
    <property type="match status" value="1"/>
</dbReference>
<comment type="similarity">
    <text evidence="6">Belongs to the glucose-6-phosphate dehydrogenase family.</text>
</comment>
<dbReference type="GO" id="GO:0009051">
    <property type="term" value="P:pentose-phosphate shunt, oxidative branch"/>
    <property type="evidence" value="ECO:0007669"/>
    <property type="project" value="TreeGrafter"/>
</dbReference>
<dbReference type="GO" id="GO:0006006">
    <property type="term" value="P:glucose metabolic process"/>
    <property type="evidence" value="ECO:0007669"/>
    <property type="project" value="UniProtKB-KW"/>
</dbReference>
<feature type="binding site" evidence="6">
    <location>
        <position position="182"/>
    </location>
    <ligand>
        <name>substrate</name>
    </ligand>
</feature>
<name>A0A8J3ZTB3_9ACTN</name>
<dbReference type="SUPFAM" id="SSF51735">
    <property type="entry name" value="NAD(P)-binding Rossmann-fold domains"/>
    <property type="match status" value="1"/>
</dbReference>
<dbReference type="PIRSF" id="PIRSF000110">
    <property type="entry name" value="G6PD"/>
    <property type="match status" value="1"/>
</dbReference>
<feature type="binding site" evidence="6">
    <location>
        <position position="239"/>
    </location>
    <ligand>
        <name>substrate</name>
    </ligand>
</feature>
<dbReference type="PANTHER" id="PTHR23429:SF0">
    <property type="entry name" value="GLUCOSE-6-PHOSPHATE 1-DEHYDROGENASE"/>
    <property type="match status" value="1"/>
</dbReference>
<evidence type="ECO:0000256" key="2">
    <source>
        <dbReference type="ARBA" id="ARBA00022526"/>
    </source>
</evidence>
<keyword evidence="5 6" id="KW-0119">Carbohydrate metabolism</keyword>
<evidence type="ECO:0000256" key="5">
    <source>
        <dbReference type="ARBA" id="ARBA00023277"/>
    </source>
</evidence>
<feature type="domain" description="Glucose-6-phosphate dehydrogenase C-terminal" evidence="8">
    <location>
        <begin position="193"/>
        <end position="491"/>
    </location>
</feature>
<keyword evidence="4 6" id="KW-0560">Oxidoreductase</keyword>
<comment type="catalytic activity">
    <reaction evidence="6">
        <text>D-glucose 6-phosphate + NADP(+) = 6-phospho-D-glucono-1,5-lactone + NADPH + H(+)</text>
        <dbReference type="Rhea" id="RHEA:15841"/>
        <dbReference type="ChEBI" id="CHEBI:15378"/>
        <dbReference type="ChEBI" id="CHEBI:57783"/>
        <dbReference type="ChEBI" id="CHEBI:57955"/>
        <dbReference type="ChEBI" id="CHEBI:58349"/>
        <dbReference type="ChEBI" id="CHEBI:61548"/>
        <dbReference type="EC" id="1.1.1.49"/>
    </reaction>
</comment>